<name>A0A6A4GAI6_9AGAR</name>
<evidence type="ECO:0000313" key="1">
    <source>
        <dbReference type="EMBL" id="KAE9382501.1"/>
    </source>
</evidence>
<gene>
    <name evidence="1" type="ORF">BT96DRAFT_1010545</name>
</gene>
<sequence length="91" mass="10283">MQTIFIGSSYELSILQYLFSDPQAHPFIDLGDKNEDGVGLVSLTIHGFGAESERDVEREEFARQLTRVEKMDGNHCTMLLFFLLLLCSPIS</sequence>
<organism evidence="1 2">
    <name type="scientific">Gymnopus androsaceus JB14</name>
    <dbReference type="NCBI Taxonomy" id="1447944"/>
    <lineage>
        <taxon>Eukaryota</taxon>
        <taxon>Fungi</taxon>
        <taxon>Dikarya</taxon>
        <taxon>Basidiomycota</taxon>
        <taxon>Agaricomycotina</taxon>
        <taxon>Agaricomycetes</taxon>
        <taxon>Agaricomycetidae</taxon>
        <taxon>Agaricales</taxon>
        <taxon>Marasmiineae</taxon>
        <taxon>Omphalotaceae</taxon>
        <taxon>Gymnopus</taxon>
    </lineage>
</organism>
<dbReference type="AlphaFoldDB" id="A0A6A4GAI6"/>
<dbReference type="OrthoDB" id="426293at2759"/>
<accession>A0A6A4GAI6</accession>
<dbReference type="EMBL" id="ML771451">
    <property type="protein sequence ID" value="KAE9382501.1"/>
    <property type="molecule type" value="Genomic_DNA"/>
</dbReference>
<reference evidence="1" key="1">
    <citation type="journal article" date="2019" name="Environ. Microbiol.">
        <title>Fungal ecological strategies reflected in gene transcription - a case study of two litter decomposers.</title>
        <authorList>
            <person name="Barbi F."/>
            <person name="Kohler A."/>
            <person name="Barry K."/>
            <person name="Baskaran P."/>
            <person name="Daum C."/>
            <person name="Fauchery L."/>
            <person name="Ihrmark K."/>
            <person name="Kuo A."/>
            <person name="LaButti K."/>
            <person name="Lipzen A."/>
            <person name="Morin E."/>
            <person name="Grigoriev I.V."/>
            <person name="Henrissat B."/>
            <person name="Lindahl B."/>
            <person name="Martin F."/>
        </authorList>
    </citation>
    <scope>NUCLEOTIDE SEQUENCE</scope>
    <source>
        <strain evidence="1">JB14</strain>
    </source>
</reference>
<dbReference type="Proteomes" id="UP000799118">
    <property type="component" value="Unassembled WGS sequence"/>
</dbReference>
<protein>
    <submittedName>
        <fullName evidence="1">Uncharacterized protein</fullName>
    </submittedName>
</protein>
<keyword evidence="2" id="KW-1185">Reference proteome</keyword>
<proteinExistence type="predicted"/>
<evidence type="ECO:0000313" key="2">
    <source>
        <dbReference type="Proteomes" id="UP000799118"/>
    </source>
</evidence>